<dbReference type="EMBL" id="GBXM01033889">
    <property type="protein sequence ID" value="JAH74688.1"/>
    <property type="molecule type" value="Transcribed_RNA"/>
</dbReference>
<name>A0A0E9VBU5_ANGAN</name>
<organism evidence="1">
    <name type="scientific">Anguilla anguilla</name>
    <name type="common">European freshwater eel</name>
    <name type="synonym">Muraena anguilla</name>
    <dbReference type="NCBI Taxonomy" id="7936"/>
    <lineage>
        <taxon>Eukaryota</taxon>
        <taxon>Metazoa</taxon>
        <taxon>Chordata</taxon>
        <taxon>Craniata</taxon>
        <taxon>Vertebrata</taxon>
        <taxon>Euteleostomi</taxon>
        <taxon>Actinopterygii</taxon>
        <taxon>Neopterygii</taxon>
        <taxon>Teleostei</taxon>
        <taxon>Anguilliformes</taxon>
        <taxon>Anguillidae</taxon>
        <taxon>Anguilla</taxon>
    </lineage>
</organism>
<evidence type="ECO:0000313" key="1">
    <source>
        <dbReference type="EMBL" id="JAH74688.1"/>
    </source>
</evidence>
<reference evidence="1" key="1">
    <citation type="submission" date="2014-11" db="EMBL/GenBank/DDBJ databases">
        <authorList>
            <person name="Amaro Gonzalez C."/>
        </authorList>
    </citation>
    <scope>NUCLEOTIDE SEQUENCE</scope>
</reference>
<sequence length="32" mass="3214">MPVMFLKPVSQVADISTTRARVGGGGGVLVAV</sequence>
<accession>A0A0E9VBU5</accession>
<reference evidence="1" key="2">
    <citation type="journal article" date="2015" name="Fish Shellfish Immunol.">
        <title>Early steps in the European eel (Anguilla anguilla)-Vibrio vulnificus interaction in the gills: Role of the RtxA13 toxin.</title>
        <authorList>
            <person name="Callol A."/>
            <person name="Pajuelo D."/>
            <person name="Ebbesson L."/>
            <person name="Teles M."/>
            <person name="MacKenzie S."/>
            <person name="Amaro C."/>
        </authorList>
    </citation>
    <scope>NUCLEOTIDE SEQUENCE</scope>
</reference>
<proteinExistence type="predicted"/>
<protein>
    <submittedName>
        <fullName evidence="1">Uncharacterized protein</fullName>
    </submittedName>
</protein>
<dbReference type="AlphaFoldDB" id="A0A0E9VBU5"/>